<protein>
    <submittedName>
        <fullName evidence="1">Putative damage-inducible protein DinB</fullName>
    </submittedName>
</protein>
<reference evidence="1 2" key="1">
    <citation type="submission" date="2020-08" db="EMBL/GenBank/DDBJ databases">
        <title>Sequencing the genomes of 1000 actinobacteria strains.</title>
        <authorList>
            <person name="Klenk H.-P."/>
        </authorList>
    </citation>
    <scope>NUCLEOTIDE SEQUENCE [LARGE SCALE GENOMIC DNA]</scope>
    <source>
        <strain evidence="1 2">DSM 45582</strain>
    </source>
</reference>
<evidence type="ECO:0000313" key="2">
    <source>
        <dbReference type="Proteomes" id="UP000580474"/>
    </source>
</evidence>
<dbReference type="RefSeq" id="WP_184478955.1">
    <property type="nucleotide sequence ID" value="NZ_JACHIV010000001.1"/>
</dbReference>
<dbReference type="AlphaFoldDB" id="A0A840NLW5"/>
<gene>
    <name evidence="1" type="ORF">BJ969_002335</name>
</gene>
<keyword evidence="2" id="KW-1185">Reference proteome</keyword>
<dbReference type="InterPro" id="IPR007061">
    <property type="entry name" value="MST-like"/>
</dbReference>
<dbReference type="Gene3D" id="1.20.120.450">
    <property type="entry name" value="dinb family like domain"/>
    <property type="match status" value="1"/>
</dbReference>
<dbReference type="Proteomes" id="UP000580474">
    <property type="component" value="Unassembled WGS sequence"/>
</dbReference>
<name>A0A840NLW5_9PSEU</name>
<evidence type="ECO:0000313" key="1">
    <source>
        <dbReference type="EMBL" id="MBB5069247.1"/>
    </source>
</evidence>
<comment type="caution">
    <text evidence="1">The sequence shown here is derived from an EMBL/GenBank/DDBJ whole genome shotgun (WGS) entry which is preliminary data.</text>
</comment>
<accession>A0A840NLW5</accession>
<organism evidence="1 2">
    <name type="scientific">Saccharopolyspora gloriosae</name>
    <dbReference type="NCBI Taxonomy" id="455344"/>
    <lineage>
        <taxon>Bacteria</taxon>
        <taxon>Bacillati</taxon>
        <taxon>Actinomycetota</taxon>
        <taxon>Actinomycetes</taxon>
        <taxon>Pseudonocardiales</taxon>
        <taxon>Pseudonocardiaceae</taxon>
        <taxon>Saccharopolyspora</taxon>
    </lineage>
</organism>
<dbReference type="Pfam" id="PF04978">
    <property type="entry name" value="MST"/>
    <property type="match status" value="1"/>
</dbReference>
<dbReference type="SUPFAM" id="SSF109854">
    <property type="entry name" value="DinB/YfiT-like putative metalloenzymes"/>
    <property type="match status" value="1"/>
</dbReference>
<sequence>MTTTGAGERAELLGMLAEQRDALLLTVRGLSDESAARRSTVSELTLGGLVKHVTAVEREWPRTLRGQLFREENAADEGRASLRMQPGETLVELIDDYRHAARDTERAATELSSLDVRLRLPEAPWLPPGAEWSARHVLVHLIRETAQHSGHADIIRESIDGASTTRQLGAEWGFA</sequence>
<dbReference type="InterPro" id="IPR034660">
    <property type="entry name" value="DinB/YfiT-like"/>
</dbReference>
<dbReference type="EMBL" id="JACHIV010000001">
    <property type="protein sequence ID" value="MBB5069247.1"/>
    <property type="molecule type" value="Genomic_DNA"/>
</dbReference>
<proteinExistence type="predicted"/>